<keyword evidence="1" id="KW-0472">Membrane</keyword>
<dbReference type="EMBL" id="MN740961">
    <property type="protein sequence ID" value="QHU20060.1"/>
    <property type="molecule type" value="Genomic_DNA"/>
</dbReference>
<keyword evidence="1" id="KW-1133">Transmembrane helix</keyword>
<accession>A0A6C0KTK0</accession>
<protein>
    <submittedName>
        <fullName evidence="2">Uncharacterized protein</fullName>
    </submittedName>
</protein>
<reference evidence="2" key="1">
    <citation type="journal article" date="2020" name="Nature">
        <title>Giant virus diversity and host interactions through global metagenomics.</title>
        <authorList>
            <person name="Schulz F."/>
            <person name="Roux S."/>
            <person name="Paez-Espino D."/>
            <person name="Jungbluth S."/>
            <person name="Walsh D.A."/>
            <person name="Denef V.J."/>
            <person name="McMahon K.D."/>
            <person name="Konstantinidis K.T."/>
            <person name="Eloe-Fadrosh E.A."/>
            <person name="Kyrpides N.C."/>
            <person name="Woyke T."/>
        </authorList>
    </citation>
    <scope>NUCLEOTIDE SEQUENCE</scope>
    <source>
        <strain evidence="2">GVMAG-S-3300013014-136</strain>
    </source>
</reference>
<evidence type="ECO:0000313" key="2">
    <source>
        <dbReference type="EMBL" id="QHU20060.1"/>
    </source>
</evidence>
<feature type="transmembrane region" description="Helical" evidence="1">
    <location>
        <begin position="159"/>
        <end position="179"/>
    </location>
</feature>
<evidence type="ECO:0000256" key="1">
    <source>
        <dbReference type="SAM" id="Phobius"/>
    </source>
</evidence>
<dbReference type="AlphaFoldDB" id="A0A6C0KTK0"/>
<proteinExistence type="predicted"/>
<name>A0A6C0KTK0_9ZZZZ</name>
<sequence>MTVQDSEKNLQTAEQLGVITTTNSDTTSKLLDNNTVIYSTQKTSNILYNGTNSTQKFLLEISSIVSPGGMVSIELNSPKLSSPLFVYGNTIDKTQTENKVSFRNLRATLIPGASLSFTVKNDAQSAVDNLVVKPKEIKSKKVCEDCHYLFGVPEKYTKAFVILMLMTILTILIFEFLTFKKEEKV</sequence>
<organism evidence="2">
    <name type="scientific">viral metagenome</name>
    <dbReference type="NCBI Taxonomy" id="1070528"/>
    <lineage>
        <taxon>unclassified sequences</taxon>
        <taxon>metagenomes</taxon>
        <taxon>organismal metagenomes</taxon>
    </lineage>
</organism>
<keyword evidence="1" id="KW-0812">Transmembrane</keyword>